<dbReference type="InterPro" id="IPR004919">
    <property type="entry name" value="GmrSD_N"/>
</dbReference>
<sequence>MSFKALERPSTRLLPLWKIKDLLENGSISLDAPYQRDVVWNRPKMCALIDSIMNNYYIPPVVFAVRKGAGGKVVRVCIDGKQRLTSILRFMRNEIPYPELLSGGSVDKLYCNDGTGNINKGSNNQLYLDDITRDHFDHTELVCVEYTNLDTDSEIEIFSRVQLGVPLTTAEKLKANGTPISKYCQTIYEQYKEELSTLFVDVRGRVFQYVASIVLLIMSKNNSTVYPCTIQKINSFLSDNELTLTNDIKRSVTHVMNTFVSLINDPSSMVFTHIEGRKAPFRPMEFLAFGLYISKCRRRRQIKEYEADCHQLRFYLYQHAPNGVRMGTPCYKLALQWIDQQMDSTGQTPALIQHPAASSTDTSDEVPEEEEEGDENRIEDALDFYKRTNLKRKIVQGETCLKAAEQSNRQTRPVARRGGKFPRTHR</sequence>
<dbReference type="EMBL" id="JAEPRB010000033">
    <property type="protein sequence ID" value="KAG2225034.1"/>
    <property type="molecule type" value="Genomic_DNA"/>
</dbReference>
<dbReference type="Proteomes" id="UP000646827">
    <property type="component" value="Unassembled WGS sequence"/>
</dbReference>
<feature type="compositionally biased region" description="Acidic residues" evidence="1">
    <location>
        <begin position="362"/>
        <end position="374"/>
    </location>
</feature>
<evidence type="ECO:0000259" key="2">
    <source>
        <dbReference type="Pfam" id="PF03235"/>
    </source>
</evidence>
<comment type="caution">
    <text evidence="3">The sequence shown here is derived from an EMBL/GenBank/DDBJ whole genome shotgun (WGS) entry which is preliminary data.</text>
</comment>
<name>A0A8H7S935_9FUNG</name>
<organism evidence="3 4">
    <name type="scientific">Circinella minor</name>
    <dbReference type="NCBI Taxonomy" id="1195481"/>
    <lineage>
        <taxon>Eukaryota</taxon>
        <taxon>Fungi</taxon>
        <taxon>Fungi incertae sedis</taxon>
        <taxon>Mucoromycota</taxon>
        <taxon>Mucoromycotina</taxon>
        <taxon>Mucoromycetes</taxon>
        <taxon>Mucorales</taxon>
        <taxon>Lichtheimiaceae</taxon>
        <taxon>Circinella</taxon>
    </lineage>
</organism>
<dbReference type="PANTHER" id="PTHR39639">
    <property type="entry name" value="CHROMOSOME 16, WHOLE GENOME SHOTGUN SEQUENCE"/>
    <property type="match status" value="1"/>
</dbReference>
<evidence type="ECO:0000313" key="3">
    <source>
        <dbReference type="EMBL" id="KAG2225034.1"/>
    </source>
</evidence>
<protein>
    <recommendedName>
        <fullName evidence="2">GmrSD restriction endonucleases N-terminal domain-containing protein</fullName>
    </recommendedName>
</protein>
<gene>
    <name evidence="3" type="ORF">INT45_003234</name>
</gene>
<feature type="region of interest" description="Disordered" evidence="1">
    <location>
        <begin position="399"/>
        <end position="426"/>
    </location>
</feature>
<feature type="compositionally biased region" description="Basic residues" evidence="1">
    <location>
        <begin position="414"/>
        <end position="426"/>
    </location>
</feature>
<dbReference type="AlphaFoldDB" id="A0A8H7S935"/>
<dbReference type="Pfam" id="PF03235">
    <property type="entry name" value="GmrSD_N"/>
    <property type="match status" value="1"/>
</dbReference>
<feature type="region of interest" description="Disordered" evidence="1">
    <location>
        <begin position="354"/>
        <end position="379"/>
    </location>
</feature>
<evidence type="ECO:0000256" key="1">
    <source>
        <dbReference type="SAM" id="MobiDB-lite"/>
    </source>
</evidence>
<reference evidence="3 4" key="1">
    <citation type="submission" date="2020-12" db="EMBL/GenBank/DDBJ databases">
        <title>Metabolic potential, ecology and presence of endohyphal bacteria is reflected in genomic diversity of Mucoromycotina.</title>
        <authorList>
            <person name="Muszewska A."/>
            <person name="Okrasinska A."/>
            <person name="Steczkiewicz K."/>
            <person name="Drgas O."/>
            <person name="Orlowska M."/>
            <person name="Perlinska-Lenart U."/>
            <person name="Aleksandrzak-Piekarczyk T."/>
            <person name="Szatraj K."/>
            <person name="Zielenkiewicz U."/>
            <person name="Pilsyk S."/>
            <person name="Malc E."/>
            <person name="Mieczkowski P."/>
            <person name="Kruszewska J.S."/>
            <person name="Biernat P."/>
            <person name="Pawlowska J."/>
        </authorList>
    </citation>
    <scope>NUCLEOTIDE SEQUENCE [LARGE SCALE GENOMIC DNA]</scope>
    <source>
        <strain evidence="3 4">CBS 142.35</strain>
    </source>
</reference>
<feature type="domain" description="GmrSD restriction endonucleases N-terminal" evidence="2">
    <location>
        <begin position="19"/>
        <end position="175"/>
    </location>
</feature>
<dbReference type="OrthoDB" id="5419821at2759"/>
<evidence type="ECO:0000313" key="4">
    <source>
        <dbReference type="Proteomes" id="UP000646827"/>
    </source>
</evidence>
<accession>A0A8H7S935</accession>
<proteinExistence type="predicted"/>
<keyword evidence="4" id="KW-1185">Reference proteome</keyword>
<dbReference type="PANTHER" id="PTHR39639:SF1">
    <property type="entry name" value="DUF262 DOMAIN-CONTAINING PROTEIN"/>
    <property type="match status" value="1"/>
</dbReference>